<dbReference type="InterPro" id="IPR050437">
    <property type="entry name" value="Ribos_protein_bS1-like"/>
</dbReference>
<feature type="domain" description="Tex-like protein N-terminal" evidence="2">
    <location>
        <begin position="13"/>
        <end position="83"/>
    </location>
</feature>
<evidence type="ECO:0000313" key="4">
    <source>
        <dbReference type="Proteomes" id="UP001303046"/>
    </source>
</evidence>
<dbReference type="PANTHER" id="PTHR10724">
    <property type="entry name" value="30S RIBOSOMAL PROTEIN S1"/>
    <property type="match status" value="1"/>
</dbReference>
<proteinExistence type="predicted"/>
<dbReference type="Gene3D" id="1.10.10.650">
    <property type="entry name" value="RuvA domain 2-like"/>
    <property type="match status" value="1"/>
</dbReference>
<name>A0ABR1BTX0_NECAM</name>
<keyword evidence="1" id="KW-1133">Transmembrane helix</keyword>
<dbReference type="Pfam" id="PF09371">
    <property type="entry name" value="Tex_N"/>
    <property type="match status" value="1"/>
</dbReference>
<reference evidence="3 4" key="1">
    <citation type="submission" date="2023-08" db="EMBL/GenBank/DDBJ databases">
        <title>A Necator americanus chromosomal reference genome.</title>
        <authorList>
            <person name="Ilik V."/>
            <person name="Petrzelkova K.J."/>
            <person name="Pardy F."/>
            <person name="Fuh T."/>
            <person name="Niatou-Singa F.S."/>
            <person name="Gouil Q."/>
            <person name="Baker L."/>
            <person name="Ritchie M.E."/>
            <person name="Jex A.R."/>
            <person name="Gazzola D."/>
            <person name="Li H."/>
            <person name="Toshio Fujiwara R."/>
            <person name="Zhan B."/>
            <person name="Aroian R.V."/>
            <person name="Pafco B."/>
            <person name="Schwarz E.M."/>
        </authorList>
    </citation>
    <scope>NUCLEOTIDE SEQUENCE [LARGE SCALE GENOMIC DNA]</scope>
    <source>
        <strain evidence="3 4">Aroian</strain>
        <tissue evidence="3">Whole animal</tissue>
    </source>
</reference>
<dbReference type="Gene3D" id="1.10.3500.10">
    <property type="entry name" value="Tex N-terminal region-like"/>
    <property type="match status" value="1"/>
</dbReference>
<keyword evidence="1" id="KW-0472">Membrane</keyword>
<dbReference type="PANTHER" id="PTHR10724:SF10">
    <property type="entry name" value="S1 RNA-BINDING DOMAIN-CONTAINING PROTEIN 1"/>
    <property type="match status" value="1"/>
</dbReference>
<dbReference type="InterPro" id="IPR023323">
    <property type="entry name" value="Tex-like_dom_sf"/>
</dbReference>
<keyword evidence="4" id="KW-1185">Reference proteome</keyword>
<dbReference type="InterPro" id="IPR018974">
    <property type="entry name" value="Tex-like_N"/>
</dbReference>
<keyword evidence="1" id="KW-0812">Transmembrane</keyword>
<evidence type="ECO:0000259" key="2">
    <source>
        <dbReference type="Pfam" id="PF09371"/>
    </source>
</evidence>
<gene>
    <name evidence="3" type="primary">Necator_chrI.g2841</name>
    <name evidence="3" type="ORF">RB195_006713</name>
</gene>
<dbReference type="InterPro" id="IPR023319">
    <property type="entry name" value="Tex-like_HTH_dom_sf"/>
</dbReference>
<feature type="transmembrane region" description="Helical" evidence="1">
    <location>
        <begin position="419"/>
        <end position="442"/>
    </location>
</feature>
<protein>
    <recommendedName>
        <fullName evidence="2">Tex-like protein N-terminal domain-containing protein</fullName>
    </recommendedName>
</protein>
<dbReference type="Proteomes" id="UP001303046">
    <property type="component" value="Unassembled WGS sequence"/>
</dbReference>
<accession>A0ABR1BTX0</accession>
<organism evidence="3 4">
    <name type="scientific">Necator americanus</name>
    <name type="common">Human hookworm</name>
    <dbReference type="NCBI Taxonomy" id="51031"/>
    <lineage>
        <taxon>Eukaryota</taxon>
        <taxon>Metazoa</taxon>
        <taxon>Ecdysozoa</taxon>
        <taxon>Nematoda</taxon>
        <taxon>Chromadorea</taxon>
        <taxon>Rhabditida</taxon>
        <taxon>Rhabditina</taxon>
        <taxon>Rhabditomorpha</taxon>
        <taxon>Strongyloidea</taxon>
        <taxon>Ancylostomatidae</taxon>
        <taxon>Bunostominae</taxon>
        <taxon>Necator</taxon>
    </lineage>
</organism>
<dbReference type="SUPFAM" id="SSF158832">
    <property type="entry name" value="Tex N-terminal region-like"/>
    <property type="match status" value="1"/>
</dbReference>
<sequence length="477" mass="54692">MHEEKWLLDCTLEDVLTDEVSIPHRVASKLVKLFAEGNEVAYIARYRADAHEGMSCDQIRHSFKVFNETKELNKKVEKAIANVTTKIKSEPDLKLAVERLKSSREIADINEITQLYASARKTKASIARELGLEEVAQGILEGKGFKLEQFAGSKPELKNLKIVEQHVANAMADLLNKMQETQDAVRRISKMETKVYLCICCELSNKAKKWTESDKSYRLISNFNDYLNFRKDARKVENYQILAMERGEENEVLTWKVEVAHAENEHPGNAIRVAYAHRELFETALKDSINRLFVPKIQRTIRRFLLGRAEEAAIACFAHNLRQLFWREGIVAESVIALDPGYSACKAALLTSTGIRGALDQRKNCYNGEIIFKDKDFITRFFKAVEGKIEAATIRLLWVTDRWKLLVVIPDFYSLLKPYFVLLFICCASKGGLCGFFFNLFCSFSENFNNLSFVYVQIYVHMHNLARINCIHCRSGE</sequence>
<comment type="caution">
    <text evidence="3">The sequence shown here is derived from an EMBL/GenBank/DDBJ whole genome shotgun (WGS) entry which is preliminary data.</text>
</comment>
<evidence type="ECO:0000313" key="3">
    <source>
        <dbReference type="EMBL" id="KAK6729823.1"/>
    </source>
</evidence>
<evidence type="ECO:0000256" key="1">
    <source>
        <dbReference type="SAM" id="Phobius"/>
    </source>
</evidence>
<dbReference type="EMBL" id="JAVFWL010000001">
    <property type="protein sequence ID" value="KAK6729823.1"/>
    <property type="molecule type" value="Genomic_DNA"/>
</dbReference>